<sequence>MGKIIVETNYRRFEPVGQNEMCADCPSSCKTSCARLLSEKKKLDIKEDFKDFKVVFQKPEQEI</sequence>
<reference evidence="1" key="2">
    <citation type="submission" date="2021-04" db="EMBL/GenBank/DDBJ databases">
        <authorList>
            <person name="Liu J."/>
        </authorList>
    </citation>
    <scope>NUCLEOTIDE SEQUENCE</scope>
    <source>
        <strain evidence="1">BAD-6</strain>
    </source>
</reference>
<accession>A0A8J8B591</accession>
<dbReference type="RefSeq" id="WP_227020228.1">
    <property type="nucleotide sequence ID" value="NZ_JAGSND010000021.1"/>
</dbReference>
<dbReference type="AlphaFoldDB" id="A0A8J8B591"/>
<reference evidence="1" key="1">
    <citation type="submission" date="2021-04" db="EMBL/GenBank/DDBJ databases">
        <title>Sinoanaerobacter chloroacetimidivorans sp. nov., an obligate anaerobic bacterium isolated from anaerobic sludge.</title>
        <authorList>
            <person name="Bao Y."/>
        </authorList>
    </citation>
    <scope>NUCLEOTIDE SEQUENCE</scope>
    <source>
        <strain evidence="1">BAD-6</strain>
    </source>
</reference>
<organism evidence="1 2">
    <name type="scientific">Sinanaerobacter chloroacetimidivorans</name>
    <dbReference type="NCBI Taxonomy" id="2818044"/>
    <lineage>
        <taxon>Bacteria</taxon>
        <taxon>Bacillati</taxon>
        <taxon>Bacillota</taxon>
        <taxon>Clostridia</taxon>
        <taxon>Peptostreptococcales</taxon>
        <taxon>Anaerovoracaceae</taxon>
        <taxon>Sinanaerobacter</taxon>
    </lineage>
</organism>
<evidence type="ECO:0000313" key="2">
    <source>
        <dbReference type="Proteomes" id="UP000675664"/>
    </source>
</evidence>
<dbReference type="EMBL" id="JAGSND010000021">
    <property type="protein sequence ID" value="MBR0600115.1"/>
    <property type="molecule type" value="Genomic_DNA"/>
</dbReference>
<evidence type="ECO:0000313" key="1">
    <source>
        <dbReference type="EMBL" id="MBR0600115.1"/>
    </source>
</evidence>
<name>A0A8J8B591_9FIRM</name>
<keyword evidence="2" id="KW-1185">Reference proteome</keyword>
<protein>
    <submittedName>
        <fullName evidence="1">Uncharacterized protein</fullName>
    </submittedName>
</protein>
<dbReference type="Proteomes" id="UP000675664">
    <property type="component" value="Unassembled WGS sequence"/>
</dbReference>
<gene>
    <name evidence="1" type="ORF">KCX82_19710</name>
</gene>
<comment type="caution">
    <text evidence="1">The sequence shown here is derived from an EMBL/GenBank/DDBJ whole genome shotgun (WGS) entry which is preliminary data.</text>
</comment>
<proteinExistence type="predicted"/>